<accession>A0A3L8Q011</accession>
<reference evidence="1 2" key="1">
    <citation type="submission" date="2018-09" db="EMBL/GenBank/DDBJ databases">
        <title>Phylogeny of the Shewanellaceae, and recommendation for two new genera, Pseudoshewanella and Parashewanella.</title>
        <authorList>
            <person name="Wang G."/>
        </authorList>
    </citation>
    <scope>NUCLEOTIDE SEQUENCE [LARGE SCALE GENOMIC DNA]</scope>
    <source>
        <strain evidence="1 2">C51</strain>
    </source>
</reference>
<organism evidence="1 2">
    <name type="scientific">Parashewanella curva</name>
    <dbReference type="NCBI Taxonomy" id="2338552"/>
    <lineage>
        <taxon>Bacteria</taxon>
        <taxon>Pseudomonadati</taxon>
        <taxon>Pseudomonadota</taxon>
        <taxon>Gammaproteobacteria</taxon>
        <taxon>Alteromonadales</taxon>
        <taxon>Shewanellaceae</taxon>
        <taxon>Parashewanella</taxon>
    </lineage>
</organism>
<sequence>MILFQKVDFACAIHRVAFTKLINSENFDMKATLCMGMVNIDSDKIAYANIKDMYKHGNGSGLQLDRYVTDEQRDKIHSLCCSIAEKMYELEAELNNQ</sequence>
<comment type="caution">
    <text evidence="1">The sequence shown here is derived from an EMBL/GenBank/DDBJ whole genome shotgun (WGS) entry which is preliminary data.</text>
</comment>
<dbReference type="AlphaFoldDB" id="A0A3L8Q011"/>
<dbReference type="EMBL" id="QZEI01000009">
    <property type="protein sequence ID" value="RLV60964.1"/>
    <property type="molecule type" value="Genomic_DNA"/>
</dbReference>
<keyword evidence="2" id="KW-1185">Reference proteome</keyword>
<proteinExistence type="predicted"/>
<gene>
    <name evidence="1" type="ORF">D5018_03740</name>
</gene>
<dbReference type="Proteomes" id="UP000281474">
    <property type="component" value="Unassembled WGS sequence"/>
</dbReference>
<name>A0A3L8Q011_9GAMM</name>
<evidence type="ECO:0000313" key="2">
    <source>
        <dbReference type="Proteomes" id="UP000281474"/>
    </source>
</evidence>
<evidence type="ECO:0000313" key="1">
    <source>
        <dbReference type="EMBL" id="RLV60964.1"/>
    </source>
</evidence>
<protein>
    <submittedName>
        <fullName evidence="1">Uncharacterized protein</fullName>
    </submittedName>
</protein>